<keyword evidence="3" id="KW-1185">Reference proteome</keyword>
<keyword evidence="1" id="KW-1133">Transmembrane helix</keyword>
<dbReference type="Proteomes" id="UP000007798">
    <property type="component" value="Unassembled WGS sequence"/>
</dbReference>
<gene>
    <name evidence="2" type="primary">Dwil\GK26847</name>
    <name evidence="2" type="ORF">Dwil_GK26847</name>
</gene>
<evidence type="ECO:0000313" key="2">
    <source>
        <dbReference type="EMBL" id="KRG00028.1"/>
    </source>
</evidence>
<reference evidence="2 3" key="1">
    <citation type="journal article" date="2007" name="Nature">
        <title>Evolution of genes and genomes on the Drosophila phylogeny.</title>
        <authorList>
            <consortium name="Drosophila 12 Genomes Consortium"/>
            <person name="Clark A.G."/>
            <person name="Eisen M.B."/>
            <person name="Smith D.R."/>
            <person name="Bergman C.M."/>
            <person name="Oliver B."/>
            <person name="Markow T.A."/>
            <person name="Kaufman T.C."/>
            <person name="Kellis M."/>
            <person name="Gelbart W."/>
            <person name="Iyer V.N."/>
            <person name="Pollard D.A."/>
            <person name="Sackton T.B."/>
            <person name="Larracuente A.M."/>
            <person name="Singh N.D."/>
            <person name="Abad J.P."/>
            <person name="Abt D.N."/>
            <person name="Adryan B."/>
            <person name="Aguade M."/>
            <person name="Akashi H."/>
            <person name="Anderson W.W."/>
            <person name="Aquadro C.F."/>
            <person name="Ardell D.H."/>
            <person name="Arguello R."/>
            <person name="Artieri C.G."/>
            <person name="Barbash D.A."/>
            <person name="Barker D."/>
            <person name="Barsanti P."/>
            <person name="Batterham P."/>
            <person name="Batzoglou S."/>
            <person name="Begun D."/>
            <person name="Bhutkar A."/>
            <person name="Blanco E."/>
            <person name="Bosak S.A."/>
            <person name="Bradley R.K."/>
            <person name="Brand A.D."/>
            <person name="Brent M.R."/>
            <person name="Brooks A.N."/>
            <person name="Brown R.H."/>
            <person name="Butlin R.K."/>
            <person name="Caggese C."/>
            <person name="Calvi B.R."/>
            <person name="Bernardo de Carvalho A."/>
            <person name="Caspi A."/>
            <person name="Castrezana S."/>
            <person name="Celniker S.E."/>
            <person name="Chang J.L."/>
            <person name="Chapple C."/>
            <person name="Chatterji S."/>
            <person name="Chinwalla A."/>
            <person name="Civetta A."/>
            <person name="Clifton S.W."/>
            <person name="Comeron J.M."/>
            <person name="Costello J.C."/>
            <person name="Coyne J.A."/>
            <person name="Daub J."/>
            <person name="David R.G."/>
            <person name="Delcher A.L."/>
            <person name="Delehaunty K."/>
            <person name="Do C.B."/>
            <person name="Ebling H."/>
            <person name="Edwards K."/>
            <person name="Eickbush T."/>
            <person name="Evans J.D."/>
            <person name="Filipski A."/>
            <person name="Findeiss S."/>
            <person name="Freyhult E."/>
            <person name="Fulton L."/>
            <person name="Fulton R."/>
            <person name="Garcia A.C."/>
            <person name="Gardiner A."/>
            <person name="Garfield D.A."/>
            <person name="Garvin B.E."/>
            <person name="Gibson G."/>
            <person name="Gilbert D."/>
            <person name="Gnerre S."/>
            <person name="Godfrey J."/>
            <person name="Good R."/>
            <person name="Gotea V."/>
            <person name="Gravely B."/>
            <person name="Greenberg A.J."/>
            <person name="Griffiths-Jones S."/>
            <person name="Gross S."/>
            <person name="Guigo R."/>
            <person name="Gustafson E.A."/>
            <person name="Haerty W."/>
            <person name="Hahn M.W."/>
            <person name="Halligan D.L."/>
            <person name="Halpern A.L."/>
            <person name="Halter G.M."/>
            <person name="Han M.V."/>
            <person name="Heger A."/>
            <person name="Hillier L."/>
            <person name="Hinrichs A.S."/>
            <person name="Holmes I."/>
            <person name="Hoskins R.A."/>
            <person name="Hubisz M.J."/>
            <person name="Hultmark D."/>
            <person name="Huntley M.A."/>
            <person name="Jaffe D.B."/>
            <person name="Jagadeeshan S."/>
            <person name="Jeck W.R."/>
            <person name="Johnson J."/>
            <person name="Jones C.D."/>
            <person name="Jordan W.C."/>
            <person name="Karpen G.H."/>
            <person name="Kataoka E."/>
            <person name="Keightley P.D."/>
            <person name="Kheradpour P."/>
            <person name="Kirkness E.F."/>
            <person name="Koerich L.B."/>
            <person name="Kristiansen K."/>
            <person name="Kudrna D."/>
            <person name="Kulathinal R.J."/>
            <person name="Kumar S."/>
            <person name="Kwok R."/>
            <person name="Lander E."/>
            <person name="Langley C.H."/>
            <person name="Lapoint R."/>
            <person name="Lazzaro B.P."/>
            <person name="Lee S.J."/>
            <person name="Levesque L."/>
            <person name="Li R."/>
            <person name="Lin C.F."/>
            <person name="Lin M.F."/>
            <person name="Lindblad-Toh K."/>
            <person name="Llopart A."/>
            <person name="Long M."/>
            <person name="Low L."/>
            <person name="Lozovsky E."/>
            <person name="Lu J."/>
            <person name="Luo M."/>
            <person name="Machado C.A."/>
            <person name="Makalowski W."/>
            <person name="Marzo M."/>
            <person name="Matsuda M."/>
            <person name="Matzkin L."/>
            <person name="McAllister B."/>
            <person name="McBride C.S."/>
            <person name="McKernan B."/>
            <person name="McKernan K."/>
            <person name="Mendez-Lago M."/>
            <person name="Minx P."/>
            <person name="Mollenhauer M.U."/>
            <person name="Montooth K."/>
            <person name="Mount S.M."/>
            <person name="Mu X."/>
            <person name="Myers E."/>
            <person name="Negre B."/>
            <person name="Newfeld S."/>
            <person name="Nielsen R."/>
            <person name="Noor M.A."/>
            <person name="O'Grady P."/>
            <person name="Pachter L."/>
            <person name="Papaceit M."/>
            <person name="Parisi M.J."/>
            <person name="Parisi M."/>
            <person name="Parts L."/>
            <person name="Pedersen J.S."/>
            <person name="Pesole G."/>
            <person name="Phillippy A.M."/>
            <person name="Ponting C.P."/>
            <person name="Pop M."/>
            <person name="Porcelli D."/>
            <person name="Powell J.R."/>
            <person name="Prohaska S."/>
            <person name="Pruitt K."/>
            <person name="Puig M."/>
            <person name="Quesneville H."/>
            <person name="Ram K.R."/>
            <person name="Rand D."/>
            <person name="Rasmussen M.D."/>
            <person name="Reed L.K."/>
            <person name="Reenan R."/>
            <person name="Reily A."/>
            <person name="Remington K.A."/>
            <person name="Rieger T.T."/>
            <person name="Ritchie M.G."/>
            <person name="Robin C."/>
            <person name="Rogers Y.H."/>
            <person name="Rohde C."/>
            <person name="Rozas J."/>
            <person name="Rubenfield M.J."/>
            <person name="Ruiz A."/>
            <person name="Russo S."/>
            <person name="Salzberg S.L."/>
            <person name="Sanchez-Gracia A."/>
            <person name="Saranga D.J."/>
            <person name="Sato H."/>
            <person name="Schaeffer S.W."/>
            <person name="Schatz M.C."/>
            <person name="Schlenke T."/>
            <person name="Schwartz R."/>
            <person name="Segarra C."/>
            <person name="Singh R.S."/>
            <person name="Sirot L."/>
            <person name="Sirota M."/>
            <person name="Sisneros N.B."/>
            <person name="Smith C.D."/>
            <person name="Smith T.F."/>
            <person name="Spieth J."/>
            <person name="Stage D.E."/>
            <person name="Stark A."/>
            <person name="Stephan W."/>
            <person name="Strausberg R.L."/>
            <person name="Strempel S."/>
            <person name="Sturgill D."/>
            <person name="Sutton G."/>
            <person name="Sutton G.G."/>
            <person name="Tao W."/>
            <person name="Teichmann S."/>
            <person name="Tobari Y.N."/>
            <person name="Tomimura Y."/>
            <person name="Tsolas J.M."/>
            <person name="Valente V.L."/>
            <person name="Venter E."/>
            <person name="Venter J.C."/>
            <person name="Vicario S."/>
            <person name="Vieira F.G."/>
            <person name="Vilella A.J."/>
            <person name="Villasante A."/>
            <person name="Walenz B."/>
            <person name="Wang J."/>
            <person name="Wasserman M."/>
            <person name="Watts T."/>
            <person name="Wilson D."/>
            <person name="Wilson R.K."/>
            <person name="Wing R.A."/>
            <person name="Wolfner M.F."/>
            <person name="Wong A."/>
            <person name="Wong G.K."/>
            <person name="Wu C.I."/>
            <person name="Wu G."/>
            <person name="Yamamoto D."/>
            <person name="Yang H.P."/>
            <person name="Yang S.P."/>
            <person name="Yorke J.A."/>
            <person name="Yoshida K."/>
            <person name="Zdobnov E."/>
            <person name="Zhang P."/>
            <person name="Zhang Y."/>
            <person name="Zimin A.V."/>
            <person name="Baldwin J."/>
            <person name="Abdouelleil A."/>
            <person name="Abdulkadir J."/>
            <person name="Abebe A."/>
            <person name="Abera B."/>
            <person name="Abreu J."/>
            <person name="Acer S.C."/>
            <person name="Aftuck L."/>
            <person name="Alexander A."/>
            <person name="An P."/>
            <person name="Anderson E."/>
            <person name="Anderson S."/>
            <person name="Arachi H."/>
            <person name="Azer M."/>
            <person name="Bachantsang P."/>
            <person name="Barry A."/>
            <person name="Bayul T."/>
            <person name="Berlin A."/>
            <person name="Bessette D."/>
            <person name="Bloom T."/>
            <person name="Blye J."/>
            <person name="Boguslavskiy L."/>
            <person name="Bonnet C."/>
            <person name="Boukhgalter B."/>
            <person name="Bourzgui I."/>
            <person name="Brown A."/>
            <person name="Cahill P."/>
            <person name="Channer S."/>
            <person name="Cheshatsang Y."/>
            <person name="Chuda L."/>
            <person name="Citroen M."/>
            <person name="Collymore A."/>
            <person name="Cooke P."/>
            <person name="Costello M."/>
            <person name="D'Aco K."/>
            <person name="Daza R."/>
            <person name="De Haan G."/>
            <person name="DeGray S."/>
            <person name="DeMaso C."/>
            <person name="Dhargay N."/>
            <person name="Dooley K."/>
            <person name="Dooley E."/>
            <person name="Doricent M."/>
            <person name="Dorje P."/>
            <person name="Dorjee K."/>
            <person name="Dupes A."/>
            <person name="Elong R."/>
            <person name="Falk J."/>
            <person name="Farina A."/>
            <person name="Faro S."/>
            <person name="Ferguson D."/>
            <person name="Fisher S."/>
            <person name="Foley C.D."/>
            <person name="Franke A."/>
            <person name="Friedrich D."/>
            <person name="Gadbois L."/>
            <person name="Gearin G."/>
            <person name="Gearin C.R."/>
            <person name="Giannoukos G."/>
            <person name="Goode T."/>
            <person name="Graham J."/>
            <person name="Grandbois E."/>
            <person name="Grewal S."/>
            <person name="Gyaltsen K."/>
            <person name="Hafez N."/>
            <person name="Hagos B."/>
            <person name="Hall J."/>
            <person name="Henson C."/>
            <person name="Hollinger A."/>
            <person name="Honan T."/>
            <person name="Huard M.D."/>
            <person name="Hughes L."/>
            <person name="Hurhula B."/>
            <person name="Husby M.E."/>
            <person name="Kamat A."/>
            <person name="Kanga B."/>
            <person name="Kashin S."/>
            <person name="Khazanovich D."/>
            <person name="Kisner P."/>
            <person name="Lance K."/>
            <person name="Lara M."/>
            <person name="Lee W."/>
            <person name="Lennon N."/>
            <person name="Letendre F."/>
            <person name="LeVine R."/>
            <person name="Lipovsky A."/>
            <person name="Liu X."/>
            <person name="Liu J."/>
            <person name="Liu S."/>
            <person name="Lokyitsang T."/>
            <person name="Lokyitsang Y."/>
            <person name="Lubonja R."/>
            <person name="Lui A."/>
            <person name="MacDonald P."/>
            <person name="Magnisalis V."/>
            <person name="Maru K."/>
            <person name="Matthews C."/>
            <person name="McCusker W."/>
            <person name="McDonough S."/>
            <person name="Mehta T."/>
            <person name="Meldrim J."/>
            <person name="Meneus L."/>
            <person name="Mihai O."/>
            <person name="Mihalev A."/>
            <person name="Mihova T."/>
            <person name="Mittelman R."/>
            <person name="Mlenga V."/>
            <person name="Montmayeur A."/>
            <person name="Mulrain L."/>
            <person name="Navidi A."/>
            <person name="Naylor J."/>
            <person name="Negash T."/>
            <person name="Nguyen T."/>
            <person name="Nguyen N."/>
            <person name="Nicol R."/>
            <person name="Norbu C."/>
            <person name="Norbu N."/>
            <person name="Novod N."/>
            <person name="O'Neill B."/>
            <person name="Osman S."/>
            <person name="Markiewicz E."/>
            <person name="Oyono O.L."/>
            <person name="Patti C."/>
            <person name="Phunkhang P."/>
            <person name="Pierre F."/>
            <person name="Priest M."/>
            <person name="Raghuraman S."/>
            <person name="Rege F."/>
            <person name="Reyes R."/>
            <person name="Rise C."/>
            <person name="Rogov P."/>
            <person name="Ross K."/>
            <person name="Ryan E."/>
            <person name="Settipalli S."/>
            <person name="Shea T."/>
            <person name="Sherpa N."/>
            <person name="Shi L."/>
            <person name="Shih D."/>
            <person name="Sparrow T."/>
            <person name="Spaulding J."/>
            <person name="Stalker J."/>
            <person name="Stange-Thomann N."/>
            <person name="Stavropoulos S."/>
            <person name="Stone C."/>
            <person name="Strader C."/>
            <person name="Tesfaye S."/>
            <person name="Thomson T."/>
            <person name="Thoulutsang Y."/>
            <person name="Thoulutsang D."/>
            <person name="Topham K."/>
            <person name="Topping I."/>
            <person name="Tsamla T."/>
            <person name="Vassiliev H."/>
            <person name="Vo A."/>
            <person name="Wangchuk T."/>
            <person name="Wangdi T."/>
            <person name="Weiand M."/>
            <person name="Wilkinson J."/>
            <person name="Wilson A."/>
            <person name="Yadav S."/>
            <person name="Young G."/>
            <person name="Yu Q."/>
            <person name="Zembek L."/>
            <person name="Zhong D."/>
            <person name="Zimmer A."/>
            <person name="Zwirko Z."/>
            <person name="Jaffe D.B."/>
            <person name="Alvarez P."/>
            <person name="Brockman W."/>
            <person name="Butler J."/>
            <person name="Chin C."/>
            <person name="Gnerre S."/>
            <person name="Grabherr M."/>
            <person name="Kleber M."/>
            <person name="Mauceli E."/>
            <person name="MacCallum I."/>
        </authorList>
    </citation>
    <scope>NUCLEOTIDE SEQUENCE [LARGE SCALE GENOMIC DNA]</scope>
    <source>
        <strain evidence="3">Tucson 14030-0811.24</strain>
    </source>
</reference>
<feature type="transmembrane region" description="Helical" evidence="1">
    <location>
        <begin position="109"/>
        <end position="133"/>
    </location>
</feature>
<dbReference type="InParanoid" id="A0A0Q9WVH1"/>
<sequence length="146" mass="17013">MHIAGLIITTFFSSNLTAMMTKRPELNHVRNFEELRESNLTVVVDALMRRFIERSVDAEFFKNTVSNFLVVSTEKETEMLLSLNNSYAYVDKLRQFNSDAPLTFKSLNLAWNVLIFGYGMALIIFLIEIFMAYCQRRRQMQPVIIV</sequence>
<dbReference type="STRING" id="7260.A0A0Q9WVH1"/>
<accession>A0A0Q9WVH1</accession>
<dbReference type="OrthoDB" id="7863853at2759"/>
<dbReference type="AlphaFoldDB" id="A0A0Q9WVH1"/>
<name>A0A0Q9WVH1_DROWI</name>
<dbReference type="EMBL" id="CH964272">
    <property type="protein sequence ID" value="KRG00028.1"/>
    <property type="molecule type" value="Genomic_DNA"/>
</dbReference>
<evidence type="ECO:0000256" key="1">
    <source>
        <dbReference type="SAM" id="Phobius"/>
    </source>
</evidence>
<organism evidence="2 3">
    <name type="scientific">Drosophila willistoni</name>
    <name type="common">Fruit fly</name>
    <dbReference type="NCBI Taxonomy" id="7260"/>
    <lineage>
        <taxon>Eukaryota</taxon>
        <taxon>Metazoa</taxon>
        <taxon>Ecdysozoa</taxon>
        <taxon>Arthropoda</taxon>
        <taxon>Hexapoda</taxon>
        <taxon>Insecta</taxon>
        <taxon>Pterygota</taxon>
        <taxon>Neoptera</taxon>
        <taxon>Endopterygota</taxon>
        <taxon>Diptera</taxon>
        <taxon>Brachycera</taxon>
        <taxon>Muscomorpha</taxon>
        <taxon>Ephydroidea</taxon>
        <taxon>Drosophilidae</taxon>
        <taxon>Drosophila</taxon>
        <taxon>Sophophora</taxon>
    </lineage>
</organism>
<keyword evidence="1" id="KW-0812">Transmembrane</keyword>
<evidence type="ECO:0000313" key="3">
    <source>
        <dbReference type="Proteomes" id="UP000007798"/>
    </source>
</evidence>
<proteinExistence type="predicted"/>
<keyword evidence="1" id="KW-0472">Membrane</keyword>
<protein>
    <submittedName>
        <fullName evidence="2">Uncharacterized protein</fullName>
    </submittedName>
</protein>